<dbReference type="GeneID" id="18936452"/>
<dbReference type="VEuPathDB" id="FungiDB:MELLADRAFT_93059"/>
<evidence type="ECO:0000256" key="2">
    <source>
        <dbReference type="SAM" id="SignalP"/>
    </source>
</evidence>
<dbReference type="STRING" id="747676.F4S3S7"/>
<dbReference type="eggNOG" id="ENOG502QUR8">
    <property type="taxonomic scope" value="Eukaryota"/>
</dbReference>
<gene>
    <name evidence="3" type="ORF">MELLADRAFT_93059</name>
</gene>
<feature type="chain" id="PRO_5003315780" evidence="2">
    <location>
        <begin position="22"/>
        <end position="241"/>
    </location>
</feature>
<organism evidence="4">
    <name type="scientific">Melampsora larici-populina (strain 98AG31 / pathotype 3-4-7)</name>
    <name type="common">Poplar leaf rust fungus</name>
    <dbReference type="NCBI Taxonomy" id="747676"/>
    <lineage>
        <taxon>Eukaryota</taxon>
        <taxon>Fungi</taxon>
        <taxon>Dikarya</taxon>
        <taxon>Basidiomycota</taxon>
        <taxon>Pucciniomycotina</taxon>
        <taxon>Pucciniomycetes</taxon>
        <taxon>Pucciniales</taxon>
        <taxon>Melampsoraceae</taxon>
        <taxon>Melampsora</taxon>
    </lineage>
</organism>
<dbReference type="RefSeq" id="XP_007416016.1">
    <property type="nucleotide sequence ID" value="XM_007415954.1"/>
</dbReference>
<dbReference type="HOGENOM" id="CLU_1129268_0_0_1"/>
<feature type="signal peptide" evidence="2">
    <location>
        <begin position="1"/>
        <end position="21"/>
    </location>
</feature>
<evidence type="ECO:0000313" key="4">
    <source>
        <dbReference type="Proteomes" id="UP000001072"/>
    </source>
</evidence>
<keyword evidence="2" id="KW-0732">Signal</keyword>
<reference evidence="4" key="1">
    <citation type="journal article" date="2011" name="Proc. Natl. Acad. Sci. U.S.A.">
        <title>Obligate biotrophy features unraveled by the genomic analysis of rust fungi.</title>
        <authorList>
            <person name="Duplessis S."/>
            <person name="Cuomo C.A."/>
            <person name="Lin Y.-C."/>
            <person name="Aerts A."/>
            <person name="Tisserant E."/>
            <person name="Veneault-Fourrey C."/>
            <person name="Joly D.L."/>
            <person name="Hacquard S."/>
            <person name="Amselem J."/>
            <person name="Cantarel B.L."/>
            <person name="Chiu R."/>
            <person name="Coutinho P.M."/>
            <person name="Feau N."/>
            <person name="Field M."/>
            <person name="Frey P."/>
            <person name="Gelhaye E."/>
            <person name="Goldberg J."/>
            <person name="Grabherr M.G."/>
            <person name="Kodira C.D."/>
            <person name="Kohler A."/>
            <person name="Kuees U."/>
            <person name="Lindquist E.A."/>
            <person name="Lucas S.M."/>
            <person name="Mago R."/>
            <person name="Mauceli E."/>
            <person name="Morin E."/>
            <person name="Murat C."/>
            <person name="Pangilinan J.L."/>
            <person name="Park R."/>
            <person name="Pearson M."/>
            <person name="Quesneville H."/>
            <person name="Rouhier N."/>
            <person name="Sakthikumar S."/>
            <person name="Salamov A.A."/>
            <person name="Schmutz J."/>
            <person name="Selles B."/>
            <person name="Shapiro H."/>
            <person name="Tanguay P."/>
            <person name="Tuskan G.A."/>
            <person name="Henrissat B."/>
            <person name="Van de Peer Y."/>
            <person name="Rouze P."/>
            <person name="Ellis J.G."/>
            <person name="Dodds P.N."/>
            <person name="Schein J.E."/>
            <person name="Zhong S."/>
            <person name="Hamelin R.C."/>
            <person name="Grigoriev I.V."/>
            <person name="Szabo L.J."/>
            <person name="Martin F."/>
        </authorList>
    </citation>
    <scope>NUCLEOTIDE SEQUENCE [LARGE SCALE GENOMIC DNA]</scope>
    <source>
        <strain evidence="4">98AG31 / pathotype 3-4-7</strain>
    </source>
</reference>
<dbReference type="PROSITE" id="PS51257">
    <property type="entry name" value="PROKAR_LIPOPROTEIN"/>
    <property type="match status" value="1"/>
</dbReference>
<feature type="compositionally biased region" description="Basic and acidic residues" evidence="1">
    <location>
        <begin position="123"/>
        <end position="137"/>
    </location>
</feature>
<evidence type="ECO:0000313" key="3">
    <source>
        <dbReference type="EMBL" id="EGG00745.1"/>
    </source>
</evidence>
<proteinExistence type="predicted"/>
<feature type="region of interest" description="Disordered" evidence="1">
    <location>
        <begin position="84"/>
        <end position="158"/>
    </location>
</feature>
<keyword evidence="4" id="KW-1185">Reference proteome</keyword>
<dbReference type="AlphaFoldDB" id="F4S3S7"/>
<dbReference type="Proteomes" id="UP000001072">
    <property type="component" value="Unassembled WGS sequence"/>
</dbReference>
<name>F4S3S7_MELLP</name>
<feature type="compositionally biased region" description="Low complexity" evidence="1">
    <location>
        <begin position="95"/>
        <end position="116"/>
    </location>
</feature>
<dbReference type="OrthoDB" id="10498201at2759"/>
<evidence type="ECO:0000256" key="1">
    <source>
        <dbReference type="SAM" id="MobiDB-lite"/>
    </source>
</evidence>
<dbReference type="KEGG" id="mlr:MELLADRAFT_93059"/>
<accession>F4S3S7</accession>
<protein>
    <submittedName>
        <fullName evidence="3">Secreted protein</fullName>
    </submittedName>
</protein>
<feature type="compositionally biased region" description="Low complexity" evidence="1">
    <location>
        <begin position="138"/>
        <end position="152"/>
    </location>
</feature>
<dbReference type="InParanoid" id="F4S3S7"/>
<sequence>MRSFIVLNFVLLAACLARSQGQDALNVRAEIQARADASLTTPAASTDAPAKSTAGAPTPQTSPLIKDPKLCAIIVKRMKDFEAMSKNGGPTLPKAGPVTPSSTSASASKPAASGVARRSKLTQRIDIESLNRRDAPASKDATTSAPAAADPNACKEMETMLQAARDKMLADIKKGMEAFAPKKDSTSKTASTDATSKTASTDATPKTGAADATPKTGAPDATPKTGAPDATPKTGTTTADA</sequence>
<feature type="region of interest" description="Disordered" evidence="1">
    <location>
        <begin position="37"/>
        <end position="64"/>
    </location>
</feature>
<dbReference type="EMBL" id="GL883144">
    <property type="protein sequence ID" value="EGG00745.1"/>
    <property type="molecule type" value="Genomic_DNA"/>
</dbReference>
<feature type="region of interest" description="Disordered" evidence="1">
    <location>
        <begin position="178"/>
        <end position="241"/>
    </location>
</feature>
<feature type="compositionally biased region" description="Low complexity" evidence="1">
    <location>
        <begin position="187"/>
        <end position="207"/>
    </location>
</feature>